<dbReference type="Gene3D" id="1.20.1050.10">
    <property type="match status" value="1"/>
</dbReference>
<evidence type="ECO:0000313" key="8">
    <source>
        <dbReference type="EMBL" id="EDV22075.1"/>
    </source>
</evidence>
<comment type="similarity">
    <text evidence="2">Belongs to the GST superfamily. Theta family.</text>
</comment>
<dbReference type="InterPro" id="IPR040077">
    <property type="entry name" value="GST_C_Theta"/>
</dbReference>
<dbReference type="SUPFAM" id="SSF47616">
    <property type="entry name" value="GST C-terminal domain-like"/>
    <property type="match status" value="1"/>
</dbReference>
<dbReference type="PROSITE" id="PS50404">
    <property type="entry name" value="GST_NTER"/>
    <property type="match status" value="1"/>
</dbReference>
<feature type="domain" description="GST N-terminal" evidence="6">
    <location>
        <begin position="2"/>
        <end position="83"/>
    </location>
</feature>
<feature type="domain" description="GST C-terminal" evidence="7">
    <location>
        <begin position="89"/>
        <end position="220"/>
    </location>
</feature>
<dbReference type="PhylomeDB" id="B3S555"/>
<sequence>MGKINLHANRFSQPARSVELFLKVNNIPYEFHPIDVPKGDNRTESFLKINPTGTVPALVDDEFSLFESVAMIQYLAKKYSTPDHWYPKEIRARARINEYLAWHHFNTRTNGATGYFIALFIKPRYLKIEVSDEEVQEAKEKFEKMLDAFESYYLKGTEFISSNTMSIADIMALNELTQLVAIGIEPGKDRPKIADWYERCKQALQPHFDDVHTDIFSLRK</sequence>
<dbReference type="PROSITE" id="PS50405">
    <property type="entry name" value="GST_CTER"/>
    <property type="match status" value="1"/>
</dbReference>
<dbReference type="InterPro" id="IPR004045">
    <property type="entry name" value="Glutathione_S-Trfase_N"/>
</dbReference>
<dbReference type="Pfam" id="PF00043">
    <property type="entry name" value="GST_C"/>
    <property type="match status" value="1"/>
</dbReference>
<dbReference type="Gene3D" id="3.40.30.10">
    <property type="entry name" value="Glutaredoxin"/>
    <property type="match status" value="1"/>
</dbReference>
<dbReference type="GO" id="GO:0006749">
    <property type="term" value="P:glutathione metabolic process"/>
    <property type="evidence" value="ECO:0000318"/>
    <property type="project" value="GO_Central"/>
</dbReference>
<comment type="subcellular location">
    <subcellularLocation>
        <location evidence="1">Cytoplasm</location>
    </subcellularLocation>
</comment>
<accession>B3S555</accession>
<evidence type="ECO:0000256" key="4">
    <source>
        <dbReference type="ARBA" id="ARBA00022679"/>
    </source>
</evidence>
<comment type="catalytic activity">
    <reaction evidence="5">
        <text>RX + glutathione = an S-substituted glutathione + a halide anion + H(+)</text>
        <dbReference type="Rhea" id="RHEA:16437"/>
        <dbReference type="ChEBI" id="CHEBI:15378"/>
        <dbReference type="ChEBI" id="CHEBI:16042"/>
        <dbReference type="ChEBI" id="CHEBI:17792"/>
        <dbReference type="ChEBI" id="CHEBI:57925"/>
        <dbReference type="ChEBI" id="CHEBI:90779"/>
        <dbReference type="EC" id="2.5.1.18"/>
    </reaction>
</comment>
<dbReference type="InterPro" id="IPR004046">
    <property type="entry name" value="GST_C"/>
</dbReference>
<keyword evidence="4" id="KW-0808">Transferase</keyword>
<evidence type="ECO:0000313" key="9">
    <source>
        <dbReference type="Proteomes" id="UP000009022"/>
    </source>
</evidence>
<keyword evidence="9" id="KW-1185">Reference proteome</keyword>
<dbReference type="eggNOG" id="KOG0867">
    <property type="taxonomic scope" value="Eukaryota"/>
</dbReference>
<dbReference type="HOGENOM" id="CLU_011226_2_0_1"/>
<evidence type="ECO:0000256" key="5">
    <source>
        <dbReference type="ARBA" id="ARBA00047960"/>
    </source>
</evidence>
<evidence type="ECO:0008006" key="10">
    <source>
        <dbReference type="Google" id="ProtNLM"/>
    </source>
</evidence>
<dbReference type="Proteomes" id="UP000009022">
    <property type="component" value="Unassembled WGS sequence"/>
</dbReference>
<dbReference type="InParanoid" id="B3S555"/>
<dbReference type="InterPro" id="IPR051369">
    <property type="entry name" value="GST_Theta"/>
</dbReference>
<dbReference type="OMA" id="YFRTIWL"/>
<protein>
    <recommendedName>
        <fullName evidence="10">Glutathione transferase</fullName>
    </recommendedName>
</protein>
<dbReference type="InterPro" id="IPR036282">
    <property type="entry name" value="Glutathione-S-Trfase_C_sf"/>
</dbReference>
<dbReference type="SFLD" id="SFLDG00358">
    <property type="entry name" value="Main_(cytGST)"/>
    <property type="match status" value="1"/>
</dbReference>
<proteinExistence type="inferred from homology"/>
<dbReference type="STRING" id="10228.B3S555"/>
<dbReference type="RefSeq" id="XP_002115230.1">
    <property type="nucleotide sequence ID" value="XM_002115194.1"/>
</dbReference>
<dbReference type="Pfam" id="PF13417">
    <property type="entry name" value="GST_N_3"/>
    <property type="match status" value="1"/>
</dbReference>
<organism evidence="8 9">
    <name type="scientific">Trichoplax adhaerens</name>
    <name type="common">Trichoplax reptans</name>
    <dbReference type="NCBI Taxonomy" id="10228"/>
    <lineage>
        <taxon>Eukaryota</taxon>
        <taxon>Metazoa</taxon>
        <taxon>Placozoa</taxon>
        <taxon>Uniplacotomia</taxon>
        <taxon>Trichoplacea</taxon>
        <taxon>Trichoplacidae</taxon>
        <taxon>Trichoplax</taxon>
    </lineage>
</organism>
<dbReference type="GO" id="GO:0004364">
    <property type="term" value="F:glutathione transferase activity"/>
    <property type="evidence" value="ECO:0000318"/>
    <property type="project" value="GO_Central"/>
</dbReference>
<evidence type="ECO:0000256" key="3">
    <source>
        <dbReference type="ARBA" id="ARBA00022490"/>
    </source>
</evidence>
<dbReference type="PANTHER" id="PTHR43917:SF8">
    <property type="entry name" value="GH16740P-RELATED"/>
    <property type="match status" value="1"/>
</dbReference>
<dbReference type="GeneID" id="6756443"/>
<dbReference type="PANTHER" id="PTHR43917">
    <property type="match status" value="1"/>
</dbReference>
<dbReference type="SFLD" id="SFLDG01153">
    <property type="entry name" value="Main.4:_Theta-like"/>
    <property type="match status" value="1"/>
</dbReference>
<dbReference type="FunCoup" id="B3S555">
    <property type="interactions" value="224"/>
</dbReference>
<dbReference type="SUPFAM" id="SSF52833">
    <property type="entry name" value="Thioredoxin-like"/>
    <property type="match status" value="1"/>
</dbReference>
<evidence type="ECO:0000259" key="6">
    <source>
        <dbReference type="PROSITE" id="PS50404"/>
    </source>
</evidence>
<dbReference type="InterPro" id="IPR010987">
    <property type="entry name" value="Glutathione-S-Trfase_C-like"/>
</dbReference>
<dbReference type="InterPro" id="IPR040079">
    <property type="entry name" value="Glutathione_S-Trfase"/>
</dbReference>
<dbReference type="EMBL" id="DS985250">
    <property type="protein sequence ID" value="EDV22075.1"/>
    <property type="molecule type" value="Genomic_DNA"/>
</dbReference>
<dbReference type="CDD" id="cd03183">
    <property type="entry name" value="GST_C_Theta"/>
    <property type="match status" value="1"/>
</dbReference>
<evidence type="ECO:0000256" key="2">
    <source>
        <dbReference type="ARBA" id="ARBA00009899"/>
    </source>
</evidence>
<dbReference type="CTD" id="6756443"/>
<name>B3S555_TRIAD</name>
<dbReference type="KEGG" id="tad:TRIADDRAFT_59202"/>
<dbReference type="OrthoDB" id="422574at2759"/>
<dbReference type="InterPro" id="IPR036249">
    <property type="entry name" value="Thioredoxin-like_sf"/>
</dbReference>
<dbReference type="SFLD" id="SFLDS00019">
    <property type="entry name" value="Glutathione_Transferase_(cytos"/>
    <property type="match status" value="1"/>
</dbReference>
<dbReference type="FunFam" id="3.40.30.10:FF:000176">
    <property type="entry name" value="Glutathione S-transferase theta-1"/>
    <property type="match status" value="1"/>
</dbReference>
<keyword evidence="3" id="KW-0963">Cytoplasm</keyword>
<dbReference type="FunFam" id="1.20.1050.10:FF:000039">
    <property type="entry name" value="Glutathione S-transferase theta-1"/>
    <property type="match status" value="1"/>
</dbReference>
<reference evidence="8 9" key="1">
    <citation type="journal article" date="2008" name="Nature">
        <title>The Trichoplax genome and the nature of placozoans.</title>
        <authorList>
            <person name="Srivastava M."/>
            <person name="Begovic E."/>
            <person name="Chapman J."/>
            <person name="Putnam N.H."/>
            <person name="Hellsten U."/>
            <person name="Kawashima T."/>
            <person name="Kuo A."/>
            <person name="Mitros T."/>
            <person name="Salamov A."/>
            <person name="Carpenter M.L."/>
            <person name="Signorovitch A.Y."/>
            <person name="Moreno M.A."/>
            <person name="Kamm K."/>
            <person name="Grimwood J."/>
            <person name="Schmutz J."/>
            <person name="Shapiro H."/>
            <person name="Grigoriev I.V."/>
            <person name="Buss L.W."/>
            <person name="Schierwater B."/>
            <person name="Dellaporta S.L."/>
            <person name="Rokhsar D.S."/>
        </authorList>
    </citation>
    <scope>NUCLEOTIDE SEQUENCE [LARGE SCALE GENOMIC DNA]</scope>
    <source>
        <strain evidence="8 9">Grell-BS-1999</strain>
    </source>
</reference>
<evidence type="ECO:0000259" key="7">
    <source>
        <dbReference type="PROSITE" id="PS50405"/>
    </source>
</evidence>
<dbReference type="GO" id="GO:0005737">
    <property type="term" value="C:cytoplasm"/>
    <property type="evidence" value="ECO:0000318"/>
    <property type="project" value="GO_Central"/>
</dbReference>
<gene>
    <name evidence="8" type="ORF">TRIADDRAFT_59202</name>
</gene>
<evidence type="ECO:0000256" key="1">
    <source>
        <dbReference type="ARBA" id="ARBA00004496"/>
    </source>
</evidence>
<dbReference type="AlphaFoldDB" id="B3S555"/>